<dbReference type="InterPro" id="IPR001611">
    <property type="entry name" value="Leu-rich_rpt"/>
</dbReference>
<dbReference type="Proteomes" id="UP000549394">
    <property type="component" value="Unassembled WGS sequence"/>
</dbReference>
<protein>
    <submittedName>
        <fullName evidence="4">DgyrCDS9650</fullName>
    </submittedName>
</protein>
<proteinExistence type="predicted"/>
<dbReference type="Pfam" id="PF13855">
    <property type="entry name" value="LRR_8"/>
    <property type="match status" value="1"/>
</dbReference>
<keyword evidence="1" id="KW-0433">Leucine-rich repeat</keyword>
<dbReference type="SMART" id="SM00369">
    <property type="entry name" value="LRR_TYP"/>
    <property type="match status" value="8"/>
</dbReference>
<dbReference type="PANTHER" id="PTHR48051:SF1">
    <property type="entry name" value="RAS SUPPRESSOR PROTEIN 1"/>
    <property type="match status" value="1"/>
</dbReference>
<keyword evidence="2" id="KW-0677">Repeat</keyword>
<dbReference type="Gene3D" id="3.80.10.10">
    <property type="entry name" value="Ribonuclease Inhibitor"/>
    <property type="match status" value="3"/>
</dbReference>
<dbReference type="Pfam" id="PF23598">
    <property type="entry name" value="LRR_14"/>
    <property type="match status" value="1"/>
</dbReference>
<dbReference type="PROSITE" id="PS51450">
    <property type="entry name" value="LRR"/>
    <property type="match status" value="3"/>
</dbReference>
<dbReference type="InterPro" id="IPR055414">
    <property type="entry name" value="LRR_R13L4/SHOC2-like"/>
</dbReference>
<feature type="domain" description="Disease resistance R13L4/SHOC-2-like LRR" evidence="3">
    <location>
        <begin position="125"/>
        <end position="234"/>
    </location>
</feature>
<evidence type="ECO:0000313" key="5">
    <source>
        <dbReference type="Proteomes" id="UP000549394"/>
    </source>
</evidence>
<dbReference type="InterPro" id="IPR003591">
    <property type="entry name" value="Leu-rich_rpt_typical-subtyp"/>
</dbReference>
<dbReference type="SUPFAM" id="SSF52058">
    <property type="entry name" value="L domain-like"/>
    <property type="match status" value="1"/>
</dbReference>
<evidence type="ECO:0000259" key="3">
    <source>
        <dbReference type="Pfam" id="PF23598"/>
    </source>
</evidence>
<evidence type="ECO:0000256" key="2">
    <source>
        <dbReference type="ARBA" id="ARBA00022737"/>
    </source>
</evidence>
<reference evidence="4 5" key="1">
    <citation type="submission" date="2020-08" db="EMBL/GenBank/DDBJ databases">
        <authorList>
            <person name="Hejnol A."/>
        </authorList>
    </citation>
    <scope>NUCLEOTIDE SEQUENCE [LARGE SCALE GENOMIC DNA]</scope>
</reference>
<comment type="caution">
    <text evidence="4">The sequence shown here is derived from an EMBL/GenBank/DDBJ whole genome shotgun (WGS) entry which is preliminary data.</text>
</comment>
<dbReference type="InterPro" id="IPR032675">
    <property type="entry name" value="LRR_dom_sf"/>
</dbReference>
<dbReference type="GO" id="GO:0005737">
    <property type="term" value="C:cytoplasm"/>
    <property type="evidence" value="ECO:0007669"/>
    <property type="project" value="TreeGrafter"/>
</dbReference>
<gene>
    <name evidence="4" type="ORF">DGYR_LOCUS9102</name>
</gene>
<dbReference type="EMBL" id="CAJFCJ010000013">
    <property type="protein sequence ID" value="CAD5121109.1"/>
    <property type="molecule type" value="Genomic_DNA"/>
</dbReference>
<dbReference type="InterPro" id="IPR050216">
    <property type="entry name" value="LRR_domain-containing"/>
</dbReference>
<accession>A0A7I8VZ93</accession>
<dbReference type="OrthoDB" id="1728874at2759"/>
<organism evidence="4 5">
    <name type="scientific">Dimorphilus gyrociliatus</name>
    <dbReference type="NCBI Taxonomy" id="2664684"/>
    <lineage>
        <taxon>Eukaryota</taxon>
        <taxon>Metazoa</taxon>
        <taxon>Spiralia</taxon>
        <taxon>Lophotrochozoa</taxon>
        <taxon>Annelida</taxon>
        <taxon>Polychaeta</taxon>
        <taxon>Polychaeta incertae sedis</taxon>
        <taxon>Dinophilidae</taxon>
        <taxon>Dimorphilus</taxon>
    </lineage>
</organism>
<dbReference type="AlphaFoldDB" id="A0A7I8VZ93"/>
<name>A0A7I8VZ93_9ANNE</name>
<sequence length="482" mass="55384">MATGGEVMTNFSTVIMREKSASTKSPNSSVRNCYSLDVSPFGVRHRRRISKEYFVRRRTLKDVLFKIFSKSEKFRKSTIAQSRNYQVEVEGDEHAVITEIKHVKDIKELPLELCLLENIQELHLSSNNIQRLTHIEYCRNLRLLDVSQNKILELEAGICSLKKLNTLNLNGNRLSTLPMEIEKLYNLQHLFISANRLRSIPFGIKNIRTMQNLDLSRNRIDLIDEDFFENLQYLECAVLSDNQLSRIPDSILKCSNLKNLYLRKNRFKFVPASLCDVEKLETLNISDNYIRKYNVSLRSLRKLFLGSNELSDLSDSIADSVDLVTLSIENNNFETFPRNVLKLSKLRNLNLSSNANLADIPSEINSLKNLRHLNLETTRTSCISRKLLTRSHLRLSVAGSLFSSEFQEMSDAGVEALKEFLASKNYQLPDLSNDIEDVGFGNDGNTNFDDNKDDTDVSDSEYVNDQYHDNVRCRQFSILKLS</sequence>
<evidence type="ECO:0000313" key="4">
    <source>
        <dbReference type="EMBL" id="CAD5121109.1"/>
    </source>
</evidence>
<keyword evidence="5" id="KW-1185">Reference proteome</keyword>
<dbReference type="PANTHER" id="PTHR48051">
    <property type="match status" value="1"/>
</dbReference>
<evidence type="ECO:0000256" key="1">
    <source>
        <dbReference type="ARBA" id="ARBA00022614"/>
    </source>
</evidence>